<name>A0A665TQG4_ECHNA</name>
<keyword evidence="2 7" id="KW-1003">Cell membrane</keyword>
<keyword evidence="10" id="KW-1185">Reference proteome</keyword>
<feature type="compositionally biased region" description="Basic and acidic residues" evidence="8">
    <location>
        <begin position="69"/>
        <end position="78"/>
    </location>
</feature>
<dbReference type="GO" id="GO:0005737">
    <property type="term" value="C:cytoplasm"/>
    <property type="evidence" value="ECO:0007669"/>
    <property type="project" value="UniProtKB-SubCell"/>
</dbReference>
<dbReference type="GO" id="GO:0005886">
    <property type="term" value="C:plasma membrane"/>
    <property type="evidence" value="ECO:0007669"/>
    <property type="project" value="UniProtKB-SubCell"/>
</dbReference>
<reference evidence="9" key="3">
    <citation type="submission" date="2025-09" db="UniProtKB">
        <authorList>
            <consortium name="Ensembl"/>
        </authorList>
    </citation>
    <scope>IDENTIFICATION</scope>
</reference>
<evidence type="ECO:0000313" key="10">
    <source>
        <dbReference type="Proteomes" id="UP000472264"/>
    </source>
</evidence>
<evidence type="ECO:0000256" key="1">
    <source>
        <dbReference type="ARBA" id="ARBA00007081"/>
    </source>
</evidence>
<comment type="function">
    <text evidence="7">Cell autonomous antagonist of the canonical Wnt signaling pathway.</text>
</comment>
<dbReference type="Ensembl" id="ENSENLT00000010609.1">
    <property type="protein sequence ID" value="ENSENLP00000010148.1"/>
    <property type="gene ID" value="ENSENLG00000004915.1"/>
</dbReference>
<comment type="similarity">
    <text evidence="1 7">Belongs to the NKD family.</text>
</comment>
<dbReference type="OMA" id="NACKRRE"/>
<evidence type="ECO:0000256" key="2">
    <source>
        <dbReference type="ARBA" id="ARBA00022475"/>
    </source>
</evidence>
<dbReference type="PANTHER" id="PTHR22611">
    <property type="entry name" value="PROTEIN NAKED CUTICLE"/>
    <property type="match status" value="1"/>
</dbReference>
<dbReference type="PANTHER" id="PTHR22611:SF9">
    <property type="entry name" value="PROTEIN NAKED CUTICLE"/>
    <property type="match status" value="1"/>
</dbReference>
<reference evidence="9" key="1">
    <citation type="submission" date="2021-04" db="EMBL/GenBank/DDBJ databases">
        <authorList>
            <consortium name="Wellcome Sanger Institute Data Sharing"/>
        </authorList>
    </citation>
    <scope>NUCLEOTIDE SEQUENCE [LARGE SCALE GENOMIC DNA]</scope>
</reference>
<feature type="compositionally biased region" description="Basic residues" evidence="8">
    <location>
        <begin position="337"/>
        <end position="361"/>
    </location>
</feature>
<evidence type="ECO:0000256" key="8">
    <source>
        <dbReference type="SAM" id="MobiDB-lite"/>
    </source>
</evidence>
<evidence type="ECO:0000313" key="9">
    <source>
        <dbReference type="Ensembl" id="ENSENLP00000010148.1"/>
    </source>
</evidence>
<dbReference type="Proteomes" id="UP000472264">
    <property type="component" value="Chromosome 11"/>
</dbReference>
<feature type="region of interest" description="Disordered" evidence="8">
    <location>
        <begin position="333"/>
        <end position="361"/>
    </location>
</feature>
<dbReference type="InterPro" id="IPR011992">
    <property type="entry name" value="EF-hand-dom_pair"/>
</dbReference>
<dbReference type="GO" id="GO:0090090">
    <property type="term" value="P:negative regulation of canonical Wnt signaling pathway"/>
    <property type="evidence" value="ECO:0007669"/>
    <property type="project" value="UniProtKB-ARBA"/>
</dbReference>
<dbReference type="GO" id="GO:0016055">
    <property type="term" value="P:Wnt signaling pathway"/>
    <property type="evidence" value="ECO:0007669"/>
    <property type="project" value="UniProtKB-UniRule"/>
</dbReference>
<feature type="region of interest" description="Disordered" evidence="8">
    <location>
        <begin position="287"/>
        <end position="317"/>
    </location>
</feature>
<dbReference type="GO" id="GO:0046872">
    <property type="term" value="F:metal ion binding"/>
    <property type="evidence" value="ECO:0007669"/>
    <property type="project" value="UniProtKB-KW"/>
</dbReference>
<accession>A0A665TQG4</accession>
<dbReference type="GeneID" id="115051131"/>
<dbReference type="SUPFAM" id="SSF47473">
    <property type="entry name" value="EF-hand"/>
    <property type="match status" value="1"/>
</dbReference>
<keyword evidence="3" id="KW-0963">Cytoplasm</keyword>
<proteinExistence type="inferred from homology"/>
<feature type="region of interest" description="Disordered" evidence="8">
    <location>
        <begin position="65"/>
        <end position="93"/>
    </location>
</feature>
<evidence type="ECO:0000256" key="4">
    <source>
        <dbReference type="ARBA" id="ARBA00022687"/>
    </source>
</evidence>
<organism evidence="9 10">
    <name type="scientific">Echeneis naucrates</name>
    <name type="common">Live sharksucker</name>
    <dbReference type="NCBI Taxonomy" id="173247"/>
    <lineage>
        <taxon>Eukaryota</taxon>
        <taxon>Metazoa</taxon>
        <taxon>Chordata</taxon>
        <taxon>Craniata</taxon>
        <taxon>Vertebrata</taxon>
        <taxon>Euteleostomi</taxon>
        <taxon>Actinopterygii</taxon>
        <taxon>Neopterygii</taxon>
        <taxon>Teleostei</taxon>
        <taxon>Neoteleostei</taxon>
        <taxon>Acanthomorphata</taxon>
        <taxon>Carangaria</taxon>
        <taxon>Carangiformes</taxon>
        <taxon>Echeneidae</taxon>
        <taxon>Echeneis</taxon>
    </lineage>
</organism>
<keyword evidence="6" id="KW-0472">Membrane</keyword>
<comment type="subcellular location">
    <subcellularLocation>
        <location evidence="7">Cell membrane</location>
    </subcellularLocation>
    <subcellularLocation>
        <location evidence="7">Cytoplasm</location>
    </subcellularLocation>
</comment>
<keyword evidence="4 7" id="KW-0879">Wnt signaling pathway</keyword>
<protein>
    <recommendedName>
        <fullName evidence="7">Protein naked cuticle homolog</fullName>
    </recommendedName>
</protein>
<gene>
    <name evidence="9" type="primary">LOC115051131</name>
</gene>
<evidence type="ECO:0000256" key="5">
    <source>
        <dbReference type="ARBA" id="ARBA00022723"/>
    </source>
</evidence>
<sequence length="361" mass="41593">MGKLQSKLALKHRQRPEGGSPASSVLTRQGELERIHIHKGKLTENLYVELKENKFSHNCNLKVVMPPKKTPDKDKDNRFQLNKQTKDKKRNAGDTQCDMVLEEDLRQEWVFKLYNFDNCGKVTKEDMSILIQSMYDILRESVKPPCGDNTHLKIKLAVSPSASPDRSFQTGKKQSVSEEVGSPIRKRYCEDENIERRKHYLDLAGIENYSSKFDNTEPPCQEPTHQVHSALQHCSVVARESCTFPESPRGHYILHSLKSKHMPLGKNRSRGEARSCRLHGHLCQSHSVRTHSKRVRSRISDAPASCRHPGSQVQPGEDTEILHNHQASCGTPLAQRHEHHHHHEHKHHHHHHHHHHHYHPT</sequence>
<dbReference type="InterPro" id="IPR040140">
    <property type="entry name" value="Nkd-like"/>
</dbReference>
<feature type="compositionally biased region" description="Basic residues" evidence="8">
    <location>
        <begin position="288"/>
        <end position="297"/>
    </location>
</feature>
<dbReference type="RefSeq" id="XP_029370297.1">
    <property type="nucleotide sequence ID" value="XM_029514437.1"/>
</dbReference>
<reference evidence="9" key="2">
    <citation type="submission" date="2025-08" db="UniProtKB">
        <authorList>
            <consortium name="Ensembl"/>
        </authorList>
    </citation>
    <scope>IDENTIFICATION</scope>
</reference>
<dbReference type="InParanoid" id="A0A665TQG4"/>
<evidence type="ECO:0000256" key="3">
    <source>
        <dbReference type="ARBA" id="ARBA00022490"/>
    </source>
</evidence>
<keyword evidence="5" id="KW-0479">Metal-binding</keyword>
<evidence type="ECO:0000256" key="6">
    <source>
        <dbReference type="ARBA" id="ARBA00023136"/>
    </source>
</evidence>
<feature type="region of interest" description="Disordered" evidence="8">
    <location>
        <begin position="1"/>
        <end position="27"/>
    </location>
</feature>
<feature type="region of interest" description="Disordered" evidence="8">
    <location>
        <begin position="160"/>
        <end position="179"/>
    </location>
</feature>
<evidence type="ECO:0000256" key="7">
    <source>
        <dbReference type="RuleBase" id="RU367060"/>
    </source>
</evidence>
<dbReference type="AlphaFoldDB" id="A0A665TQG4"/>
<feature type="compositionally biased region" description="Polar residues" evidence="8">
    <location>
        <begin position="160"/>
        <end position="174"/>
    </location>
</feature>